<keyword evidence="4" id="KW-1185">Reference proteome</keyword>
<dbReference type="GO" id="GO:0006511">
    <property type="term" value="P:ubiquitin-dependent protein catabolic process"/>
    <property type="evidence" value="ECO:0007669"/>
    <property type="project" value="TreeGrafter"/>
</dbReference>
<dbReference type="STRING" id="2880.D7G4S3"/>
<dbReference type="PANTHER" id="PTHR10758:SF1">
    <property type="entry name" value="COP9 SIGNALOSOME COMPLEX SUBUNIT 3"/>
    <property type="match status" value="1"/>
</dbReference>
<dbReference type="PANTHER" id="PTHR10758">
    <property type="entry name" value="26S PROTEASOME NON-ATPASE REGULATORY SUBUNIT 3/COP9 SIGNALOSOME COMPLEX SUBUNIT 3"/>
    <property type="match status" value="1"/>
</dbReference>
<protein>
    <recommendedName>
        <fullName evidence="2">COP9 signalosome complex subunit 3 N-terminal helical repeats domain-containing protein</fullName>
    </recommendedName>
</protein>
<dbReference type="EMBL" id="FN648796">
    <property type="protein sequence ID" value="CBJ27166.1"/>
    <property type="molecule type" value="Genomic_DNA"/>
</dbReference>
<evidence type="ECO:0000313" key="3">
    <source>
        <dbReference type="EMBL" id="CBJ27166.1"/>
    </source>
</evidence>
<dbReference type="AlphaFoldDB" id="D7G4S3"/>
<dbReference type="InParanoid" id="D7G4S3"/>
<name>D7G4S3_ECTSI</name>
<dbReference type="eggNOG" id="KOG2582">
    <property type="taxonomic scope" value="Eukaryota"/>
</dbReference>
<feature type="domain" description="COP9 signalosome complex subunit 3 N-terminal helical repeats" evidence="2">
    <location>
        <begin position="69"/>
        <end position="267"/>
    </location>
</feature>
<dbReference type="Proteomes" id="UP000002630">
    <property type="component" value="Linkage Group LG08"/>
</dbReference>
<sequence length="417" mass="44611">METTLTFCADLQGLPADASHAQLKTIHGALTKQGDALQEVAKTFSQTTDRDGGVAAANSPLIAAAMEHTKLASLGSLHLLAAQAEVLTPQEVPAFIDVTLAFLEHCNWHQVTIAPRHLGSVCEKFGQVCISEGRASEALLPLRSAAIKMDGDRSSLTPLHPEFLQCCIAAKCYSLGSRFMDDRPIFGVEPVATGLTPVHFLRHFYYGGIVYIGAKQWKGALDSFLMLLTIPANVLSSLVIEGYKKMMLVSLIISGEVPPLPKYASNSVTRHLKSHTSDYEALVSCFQAGDVKGLNAAVVAGSEKFIQVGLAHADDAQGYILNMVEAGEICAQIAYPAGTVHFREDTNTLSSTTMTARLEADLRSTAELTERVRKLEARLIVNPVFIQKMVGDHSLPGAGLGGAAGYSASWDDIGMGD</sequence>
<dbReference type="EMBL" id="FN649733">
    <property type="protein sequence ID" value="CBJ27166.1"/>
    <property type="molecule type" value="Genomic_DNA"/>
</dbReference>
<organism evidence="3 4">
    <name type="scientific">Ectocarpus siliculosus</name>
    <name type="common">Brown alga</name>
    <name type="synonym">Conferva siliculosa</name>
    <dbReference type="NCBI Taxonomy" id="2880"/>
    <lineage>
        <taxon>Eukaryota</taxon>
        <taxon>Sar</taxon>
        <taxon>Stramenopiles</taxon>
        <taxon>Ochrophyta</taxon>
        <taxon>PX clade</taxon>
        <taxon>Phaeophyceae</taxon>
        <taxon>Ectocarpales</taxon>
        <taxon>Ectocarpaceae</taxon>
        <taxon>Ectocarpus</taxon>
    </lineage>
</organism>
<accession>D7G4S3</accession>
<dbReference type="InterPro" id="IPR055089">
    <property type="entry name" value="COP9_N"/>
</dbReference>
<evidence type="ECO:0000313" key="4">
    <source>
        <dbReference type="Proteomes" id="UP000002630"/>
    </source>
</evidence>
<proteinExistence type="predicted"/>
<dbReference type="Pfam" id="PF22788">
    <property type="entry name" value="COP9_hel_rpt"/>
    <property type="match status" value="1"/>
</dbReference>
<evidence type="ECO:0000259" key="2">
    <source>
        <dbReference type="Pfam" id="PF22788"/>
    </source>
</evidence>
<reference evidence="3 4" key="1">
    <citation type="journal article" date="2010" name="Nature">
        <title>The Ectocarpus genome and the independent evolution of multicellularity in brown algae.</title>
        <authorList>
            <person name="Cock J.M."/>
            <person name="Sterck L."/>
            <person name="Rouze P."/>
            <person name="Scornet D."/>
            <person name="Allen A.E."/>
            <person name="Amoutzias G."/>
            <person name="Anthouard V."/>
            <person name="Artiguenave F."/>
            <person name="Aury J.M."/>
            <person name="Badger J.H."/>
            <person name="Beszteri B."/>
            <person name="Billiau K."/>
            <person name="Bonnet E."/>
            <person name="Bothwell J.H."/>
            <person name="Bowler C."/>
            <person name="Boyen C."/>
            <person name="Brownlee C."/>
            <person name="Carrano C.J."/>
            <person name="Charrier B."/>
            <person name="Cho G.Y."/>
            <person name="Coelho S.M."/>
            <person name="Collen J."/>
            <person name="Corre E."/>
            <person name="Da Silva C."/>
            <person name="Delage L."/>
            <person name="Delaroque N."/>
            <person name="Dittami S.M."/>
            <person name="Doulbeau S."/>
            <person name="Elias M."/>
            <person name="Farnham G."/>
            <person name="Gachon C.M."/>
            <person name="Gschloessl B."/>
            <person name="Heesch S."/>
            <person name="Jabbari K."/>
            <person name="Jubin C."/>
            <person name="Kawai H."/>
            <person name="Kimura K."/>
            <person name="Kloareg B."/>
            <person name="Kupper F.C."/>
            <person name="Lang D."/>
            <person name="Le Bail A."/>
            <person name="Leblanc C."/>
            <person name="Lerouge P."/>
            <person name="Lohr M."/>
            <person name="Lopez P.J."/>
            <person name="Martens C."/>
            <person name="Maumus F."/>
            <person name="Michel G."/>
            <person name="Miranda-Saavedra D."/>
            <person name="Morales J."/>
            <person name="Moreau H."/>
            <person name="Motomura T."/>
            <person name="Nagasato C."/>
            <person name="Napoli C.A."/>
            <person name="Nelson D.R."/>
            <person name="Nyvall-Collen P."/>
            <person name="Peters A.F."/>
            <person name="Pommier C."/>
            <person name="Potin P."/>
            <person name="Poulain J."/>
            <person name="Quesneville H."/>
            <person name="Read B."/>
            <person name="Rensing S.A."/>
            <person name="Ritter A."/>
            <person name="Rousvoal S."/>
            <person name="Samanta M."/>
            <person name="Samson G."/>
            <person name="Schroeder D.C."/>
            <person name="Segurens B."/>
            <person name="Strittmatter M."/>
            <person name="Tonon T."/>
            <person name="Tregear J.W."/>
            <person name="Valentin K."/>
            <person name="von Dassow P."/>
            <person name="Yamagishi T."/>
            <person name="Van de Peer Y."/>
            <person name="Wincker P."/>
        </authorList>
    </citation>
    <scope>NUCLEOTIDE SEQUENCE [LARGE SCALE GENOMIC DNA]</scope>
    <source>
        <strain evidence="4">Ec32 / CCAP1310/4</strain>
    </source>
</reference>
<dbReference type="OMA" id="CLKARIH"/>
<dbReference type="GO" id="GO:0008180">
    <property type="term" value="C:COP9 signalosome"/>
    <property type="evidence" value="ECO:0007669"/>
    <property type="project" value="TreeGrafter"/>
</dbReference>
<evidence type="ECO:0000256" key="1">
    <source>
        <dbReference type="ARBA" id="ARBA00022490"/>
    </source>
</evidence>
<keyword evidence="1" id="KW-0963">Cytoplasm</keyword>
<dbReference type="InterPro" id="IPR050756">
    <property type="entry name" value="CSN3"/>
</dbReference>
<dbReference type="OrthoDB" id="29061at2759"/>
<gene>
    <name evidence="3" type="ORF">Esi_0058_0049</name>
</gene>